<accession>A0A820QY35</accession>
<comment type="caution">
    <text evidence="2">The sequence shown here is derived from an EMBL/GenBank/DDBJ whole genome shotgun (WGS) entry which is preliminary data.</text>
</comment>
<organism evidence="2 3">
    <name type="scientific">Adineta steineri</name>
    <dbReference type="NCBI Taxonomy" id="433720"/>
    <lineage>
        <taxon>Eukaryota</taxon>
        <taxon>Metazoa</taxon>
        <taxon>Spiralia</taxon>
        <taxon>Gnathifera</taxon>
        <taxon>Rotifera</taxon>
        <taxon>Eurotatoria</taxon>
        <taxon>Bdelloidea</taxon>
        <taxon>Adinetida</taxon>
        <taxon>Adinetidae</taxon>
        <taxon>Adineta</taxon>
    </lineage>
</organism>
<evidence type="ECO:0000313" key="3">
    <source>
        <dbReference type="Proteomes" id="UP000663868"/>
    </source>
</evidence>
<protein>
    <submittedName>
        <fullName evidence="2">Uncharacterized protein</fullName>
    </submittedName>
</protein>
<feature type="compositionally biased region" description="Polar residues" evidence="1">
    <location>
        <begin position="54"/>
        <end position="71"/>
    </location>
</feature>
<feature type="region of interest" description="Disordered" evidence="1">
    <location>
        <begin position="47"/>
        <end position="96"/>
    </location>
</feature>
<evidence type="ECO:0000256" key="1">
    <source>
        <dbReference type="SAM" id="MobiDB-lite"/>
    </source>
</evidence>
<dbReference type="Proteomes" id="UP000663868">
    <property type="component" value="Unassembled WGS sequence"/>
</dbReference>
<sequence>MNWLVPDVPKTIQNKIDHERYIDQRERWTTHETTDEKFKQAAVASEAISKMRRPSNNLPSSTLETNDQSMVETKDEFPARQSKKKKTQRNKSITST</sequence>
<gene>
    <name evidence="2" type="ORF">KXQ929_LOCUS52551</name>
</gene>
<evidence type="ECO:0000313" key="2">
    <source>
        <dbReference type="EMBL" id="CAF4427019.1"/>
    </source>
</evidence>
<proteinExistence type="predicted"/>
<reference evidence="2" key="1">
    <citation type="submission" date="2021-02" db="EMBL/GenBank/DDBJ databases">
        <authorList>
            <person name="Nowell W R."/>
        </authorList>
    </citation>
    <scope>NUCLEOTIDE SEQUENCE</scope>
</reference>
<name>A0A820QY35_9BILA</name>
<dbReference type="EMBL" id="CAJOBB010028031">
    <property type="protein sequence ID" value="CAF4427019.1"/>
    <property type="molecule type" value="Genomic_DNA"/>
</dbReference>
<dbReference type="AlphaFoldDB" id="A0A820QY35"/>